<comment type="caution">
    <text evidence="13">The sequence shown here is derived from an EMBL/GenBank/DDBJ whole genome shotgun (WGS) entry which is preliminary data.</text>
</comment>
<evidence type="ECO:0000313" key="13">
    <source>
        <dbReference type="EMBL" id="OHA83428.1"/>
    </source>
</evidence>
<dbReference type="PANTHER" id="PTHR33693">
    <property type="entry name" value="TYPE-5 URACIL-DNA GLYCOSYLASE"/>
    <property type="match status" value="1"/>
</dbReference>
<gene>
    <name evidence="13" type="ORF">A2937_03860</name>
</gene>
<evidence type="ECO:0000256" key="1">
    <source>
        <dbReference type="ARBA" id="ARBA00001400"/>
    </source>
</evidence>
<evidence type="ECO:0000256" key="7">
    <source>
        <dbReference type="ARBA" id="ARBA00022763"/>
    </source>
</evidence>
<dbReference type="STRING" id="1802727.A2937_03860"/>
<sequence length="198" mass="22080">MNKTAKLRELNAKWLAECTCELRKTVTQGVLGDGNADADIVFIGEAPGAKEDREGRPFIGAAGKFLAAMLADIKMKREDVYITNIVKYRPPENRDPLSDEIAACAPWLEGEIKLIEPTLIVLLGRHAMNHFFPDKKISGEHGIVSVLPLFGKIQHFLPLYHPAAALYNGSLRATLKEDFKEIPLILKNIAEENPHKRE</sequence>
<evidence type="ECO:0000256" key="4">
    <source>
        <dbReference type="ARBA" id="ARBA00019403"/>
    </source>
</evidence>
<accession>A0A1G2SF69</accession>
<dbReference type="InterPro" id="IPR051536">
    <property type="entry name" value="UDG_Type-4/5"/>
</dbReference>
<evidence type="ECO:0000256" key="5">
    <source>
        <dbReference type="ARBA" id="ARBA00022485"/>
    </source>
</evidence>
<keyword evidence="11" id="KW-0234">DNA repair</keyword>
<dbReference type="Proteomes" id="UP000177987">
    <property type="component" value="Unassembled WGS sequence"/>
</dbReference>
<dbReference type="Gene3D" id="3.40.470.10">
    <property type="entry name" value="Uracil-DNA glycosylase-like domain"/>
    <property type="match status" value="1"/>
</dbReference>
<evidence type="ECO:0000256" key="2">
    <source>
        <dbReference type="ARBA" id="ARBA00006521"/>
    </source>
</evidence>
<comment type="similarity">
    <text evidence="2">Belongs to the uracil-DNA glycosylase (UDG) superfamily. Type 4 (UDGa) family.</text>
</comment>
<dbReference type="PANTHER" id="PTHR33693:SF1">
    <property type="entry name" value="TYPE-4 URACIL-DNA GLYCOSYLASE"/>
    <property type="match status" value="1"/>
</dbReference>
<reference evidence="13 14" key="1">
    <citation type="journal article" date="2016" name="Nat. Commun.">
        <title>Thousands of microbial genomes shed light on interconnected biogeochemical processes in an aquifer system.</title>
        <authorList>
            <person name="Anantharaman K."/>
            <person name="Brown C.T."/>
            <person name="Hug L.A."/>
            <person name="Sharon I."/>
            <person name="Castelle C.J."/>
            <person name="Probst A.J."/>
            <person name="Thomas B.C."/>
            <person name="Singh A."/>
            <person name="Wilkins M.J."/>
            <person name="Karaoz U."/>
            <person name="Brodie E.L."/>
            <person name="Williams K.H."/>
            <person name="Hubbard S.S."/>
            <person name="Banfield J.F."/>
        </authorList>
    </citation>
    <scope>NUCLEOTIDE SEQUENCE [LARGE SCALE GENOMIC DNA]</scope>
</reference>
<keyword evidence="9" id="KW-0408">Iron</keyword>
<dbReference type="NCBIfam" id="TIGR00758">
    <property type="entry name" value="UDG_fam4"/>
    <property type="match status" value="1"/>
</dbReference>
<proteinExistence type="inferred from homology"/>
<name>A0A1G2SF69_9BACT</name>
<evidence type="ECO:0000256" key="11">
    <source>
        <dbReference type="ARBA" id="ARBA00023204"/>
    </source>
</evidence>
<keyword evidence="5" id="KW-0004">4Fe-4S</keyword>
<dbReference type="GO" id="GO:0051539">
    <property type="term" value="F:4 iron, 4 sulfur cluster binding"/>
    <property type="evidence" value="ECO:0007669"/>
    <property type="project" value="UniProtKB-KW"/>
</dbReference>
<dbReference type="Pfam" id="PF03167">
    <property type="entry name" value="UDG"/>
    <property type="match status" value="1"/>
</dbReference>
<keyword evidence="6" id="KW-0479">Metal-binding</keyword>
<dbReference type="EMBL" id="MHUW01000017">
    <property type="protein sequence ID" value="OHA83428.1"/>
    <property type="molecule type" value="Genomic_DNA"/>
</dbReference>
<evidence type="ECO:0000256" key="6">
    <source>
        <dbReference type="ARBA" id="ARBA00022723"/>
    </source>
</evidence>
<dbReference type="GO" id="GO:0006281">
    <property type="term" value="P:DNA repair"/>
    <property type="evidence" value="ECO:0007669"/>
    <property type="project" value="UniProtKB-KW"/>
</dbReference>
<dbReference type="GO" id="GO:0004844">
    <property type="term" value="F:uracil DNA N-glycosylase activity"/>
    <property type="evidence" value="ECO:0007669"/>
    <property type="project" value="UniProtKB-EC"/>
</dbReference>
<dbReference type="CDD" id="cd10030">
    <property type="entry name" value="UDG-F4_TTUDGA_SPO1dp_like"/>
    <property type="match status" value="1"/>
</dbReference>
<evidence type="ECO:0000256" key="8">
    <source>
        <dbReference type="ARBA" id="ARBA00022801"/>
    </source>
</evidence>
<comment type="catalytic activity">
    <reaction evidence="1">
        <text>Hydrolyzes single-stranded DNA or mismatched double-stranded DNA and polynucleotides, releasing free uracil.</text>
        <dbReference type="EC" id="3.2.2.27"/>
    </reaction>
</comment>
<dbReference type="SMART" id="SM00987">
    <property type="entry name" value="UreE_C"/>
    <property type="match status" value="1"/>
</dbReference>
<keyword evidence="8" id="KW-0378">Hydrolase</keyword>
<protein>
    <recommendedName>
        <fullName evidence="4">Type-4 uracil-DNA glycosylase</fullName>
        <ecNumber evidence="3">3.2.2.27</ecNumber>
    </recommendedName>
</protein>
<keyword evidence="10" id="KW-0411">Iron-sulfur</keyword>
<evidence type="ECO:0000256" key="10">
    <source>
        <dbReference type="ARBA" id="ARBA00023014"/>
    </source>
</evidence>
<keyword evidence="7" id="KW-0227">DNA damage</keyword>
<dbReference type="InterPro" id="IPR036895">
    <property type="entry name" value="Uracil-DNA_glycosylase-like_sf"/>
</dbReference>
<dbReference type="GO" id="GO:0046872">
    <property type="term" value="F:metal ion binding"/>
    <property type="evidence" value="ECO:0007669"/>
    <property type="project" value="UniProtKB-KW"/>
</dbReference>
<evidence type="ECO:0000259" key="12">
    <source>
        <dbReference type="SMART" id="SM00986"/>
    </source>
</evidence>
<feature type="domain" description="Uracil-DNA glycosylase-like" evidence="12">
    <location>
        <begin position="31"/>
        <end position="180"/>
    </location>
</feature>
<dbReference type="InterPro" id="IPR005122">
    <property type="entry name" value="Uracil-DNA_glycosylase-like"/>
</dbReference>
<evidence type="ECO:0000256" key="9">
    <source>
        <dbReference type="ARBA" id="ARBA00023004"/>
    </source>
</evidence>
<evidence type="ECO:0000313" key="14">
    <source>
        <dbReference type="Proteomes" id="UP000177987"/>
    </source>
</evidence>
<dbReference type="InterPro" id="IPR005273">
    <property type="entry name" value="Ura-DNA_glyco_family4"/>
</dbReference>
<dbReference type="EC" id="3.2.2.27" evidence="3"/>
<dbReference type="AlphaFoldDB" id="A0A1G2SF69"/>
<organism evidence="13 14">
    <name type="scientific">Candidatus Yonathbacteria bacterium RIFCSPLOWO2_01_FULL_47_33b</name>
    <dbReference type="NCBI Taxonomy" id="1802727"/>
    <lineage>
        <taxon>Bacteria</taxon>
        <taxon>Candidatus Yonathiibacteriota</taxon>
    </lineage>
</organism>
<dbReference type="SUPFAM" id="SSF52141">
    <property type="entry name" value="Uracil-DNA glycosylase-like"/>
    <property type="match status" value="1"/>
</dbReference>
<evidence type="ECO:0000256" key="3">
    <source>
        <dbReference type="ARBA" id="ARBA00012030"/>
    </source>
</evidence>
<dbReference type="SMART" id="SM00986">
    <property type="entry name" value="UDG"/>
    <property type="match status" value="1"/>
</dbReference>